<comment type="cofactor">
    <cofactor evidence="1">
        <name>[4Fe-4S] cluster</name>
        <dbReference type="ChEBI" id="CHEBI:49883"/>
    </cofactor>
</comment>
<evidence type="ECO:0000259" key="13">
    <source>
        <dbReference type="Pfam" id="PF00330"/>
    </source>
</evidence>
<protein>
    <recommendedName>
        <fullName evidence="5">Aconitate hydratase A</fullName>
        <ecNumber evidence="4">4.2.1.3</ecNumber>
    </recommendedName>
    <alternativeName>
        <fullName evidence="12">Iron-responsive protein-like</fullName>
    </alternativeName>
    <alternativeName>
        <fullName evidence="11">RNA-binding protein</fullName>
    </alternativeName>
</protein>
<accession>A0A1V1P8U8</accession>
<dbReference type="InterPro" id="IPR001030">
    <property type="entry name" value="Acoase/IPM_deHydtase_lsu_aba"/>
</dbReference>
<comment type="catalytic activity">
    <reaction evidence="10">
        <text>citrate = D-threo-isocitrate</text>
        <dbReference type="Rhea" id="RHEA:10336"/>
        <dbReference type="ChEBI" id="CHEBI:15562"/>
        <dbReference type="ChEBI" id="CHEBI:16947"/>
        <dbReference type="EC" id="4.2.1.3"/>
    </reaction>
</comment>
<evidence type="ECO:0000256" key="11">
    <source>
        <dbReference type="ARBA" id="ARBA00031081"/>
    </source>
</evidence>
<dbReference type="FunFam" id="3.20.19.10:FF:000001">
    <property type="entry name" value="Aconitate hydratase"/>
    <property type="match status" value="1"/>
</dbReference>
<reference evidence="16" key="1">
    <citation type="submission" date="2012-11" db="EMBL/GenBank/DDBJ databases">
        <authorList>
            <person name="Lucero-Rivera Y.E."/>
            <person name="Tovar-Ramirez D."/>
        </authorList>
    </citation>
    <scope>NUCLEOTIDE SEQUENCE [LARGE SCALE GENOMIC DNA]</scope>
    <source>
        <strain evidence="16">Araruama</strain>
    </source>
</reference>
<evidence type="ECO:0000313" key="15">
    <source>
        <dbReference type="EMBL" id="ETR71125.1"/>
    </source>
</evidence>
<evidence type="ECO:0000256" key="10">
    <source>
        <dbReference type="ARBA" id="ARBA00023501"/>
    </source>
</evidence>
<dbReference type="InterPro" id="IPR015931">
    <property type="entry name" value="Acnase/IPM_dHydase_lsu_aba_1/3"/>
</dbReference>
<dbReference type="CDD" id="cd01580">
    <property type="entry name" value="AcnA_IRP_Swivel"/>
    <property type="match status" value="1"/>
</dbReference>
<evidence type="ECO:0000256" key="5">
    <source>
        <dbReference type="ARBA" id="ARBA00019378"/>
    </source>
</evidence>
<dbReference type="EMBL" id="ATBP01000317">
    <property type="protein sequence ID" value="ETR71125.1"/>
    <property type="molecule type" value="Genomic_DNA"/>
</dbReference>
<dbReference type="GO" id="GO:0003994">
    <property type="term" value="F:aconitate hydratase activity"/>
    <property type="evidence" value="ECO:0007669"/>
    <property type="project" value="UniProtKB-EC"/>
</dbReference>
<name>A0A1V1P8U8_9BACT</name>
<dbReference type="Proteomes" id="UP000189670">
    <property type="component" value="Unassembled WGS sequence"/>
</dbReference>
<comment type="pathway">
    <text evidence="2">Carbohydrate metabolism; tricarboxylic acid cycle; isocitrate from oxaloacetate: step 2/2.</text>
</comment>
<evidence type="ECO:0000313" key="16">
    <source>
        <dbReference type="Proteomes" id="UP000189670"/>
    </source>
</evidence>
<evidence type="ECO:0000256" key="8">
    <source>
        <dbReference type="ARBA" id="ARBA00023014"/>
    </source>
</evidence>
<comment type="similarity">
    <text evidence="3">Belongs to the aconitase/IPM isomerase family.</text>
</comment>
<dbReference type="GO" id="GO:0051536">
    <property type="term" value="F:iron-sulfur cluster binding"/>
    <property type="evidence" value="ECO:0007669"/>
    <property type="project" value="UniProtKB-KW"/>
</dbReference>
<evidence type="ECO:0000256" key="9">
    <source>
        <dbReference type="ARBA" id="ARBA00023239"/>
    </source>
</evidence>
<dbReference type="InterPro" id="IPR018136">
    <property type="entry name" value="Aconitase_4Fe-4S_BS"/>
</dbReference>
<dbReference type="Pfam" id="PF00330">
    <property type="entry name" value="Aconitase"/>
    <property type="match status" value="1"/>
</dbReference>
<dbReference type="EC" id="4.2.1.3" evidence="4"/>
<dbReference type="Gene3D" id="3.30.499.10">
    <property type="entry name" value="Aconitase, domain 3"/>
    <property type="match status" value="1"/>
</dbReference>
<evidence type="ECO:0000259" key="14">
    <source>
        <dbReference type="Pfam" id="PF00694"/>
    </source>
</evidence>
<dbReference type="NCBIfam" id="NF006757">
    <property type="entry name" value="PRK09277.1"/>
    <property type="match status" value="1"/>
</dbReference>
<evidence type="ECO:0000256" key="2">
    <source>
        <dbReference type="ARBA" id="ARBA00004717"/>
    </source>
</evidence>
<evidence type="ECO:0000256" key="1">
    <source>
        <dbReference type="ARBA" id="ARBA00001966"/>
    </source>
</evidence>
<dbReference type="GO" id="GO:0006099">
    <property type="term" value="P:tricarboxylic acid cycle"/>
    <property type="evidence" value="ECO:0007669"/>
    <property type="project" value="UniProtKB-UniPathway"/>
</dbReference>
<feature type="domain" description="Aconitase A/isopropylmalate dehydratase small subunit swivel" evidence="14">
    <location>
        <begin position="276"/>
        <end position="402"/>
    </location>
</feature>
<organism evidence="15 16">
    <name type="scientific">Candidatus Magnetoglobus multicellularis str. Araruama</name>
    <dbReference type="NCBI Taxonomy" id="890399"/>
    <lineage>
        <taxon>Bacteria</taxon>
        <taxon>Pseudomonadati</taxon>
        <taxon>Thermodesulfobacteriota</taxon>
        <taxon>Desulfobacteria</taxon>
        <taxon>Desulfobacterales</taxon>
        <taxon>Desulfobacteraceae</taxon>
        <taxon>Candidatus Magnetoglobus</taxon>
    </lineage>
</organism>
<dbReference type="UniPathway" id="UPA00223">
    <property type="reaction ID" value="UER00718"/>
</dbReference>
<dbReference type="AlphaFoldDB" id="A0A1V1P8U8"/>
<dbReference type="PANTHER" id="PTHR11670">
    <property type="entry name" value="ACONITASE/IRON-RESPONSIVE ELEMENT FAMILY MEMBER"/>
    <property type="match status" value="1"/>
</dbReference>
<dbReference type="Pfam" id="PF00694">
    <property type="entry name" value="Aconitase_C"/>
    <property type="match status" value="1"/>
</dbReference>
<evidence type="ECO:0000256" key="6">
    <source>
        <dbReference type="ARBA" id="ARBA00022723"/>
    </source>
</evidence>
<comment type="caution">
    <text evidence="15">The sequence shown here is derived from an EMBL/GenBank/DDBJ whole genome shotgun (WGS) entry which is preliminary data.</text>
</comment>
<evidence type="ECO:0000256" key="12">
    <source>
        <dbReference type="ARBA" id="ARBA00031977"/>
    </source>
</evidence>
<dbReference type="SUPFAM" id="SSF52016">
    <property type="entry name" value="LeuD/IlvD-like"/>
    <property type="match status" value="1"/>
</dbReference>
<dbReference type="GO" id="GO:0046872">
    <property type="term" value="F:metal ion binding"/>
    <property type="evidence" value="ECO:0007669"/>
    <property type="project" value="UniProtKB-KW"/>
</dbReference>
<dbReference type="InterPro" id="IPR015928">
    <property type="entry name" value="Aconitase/3IPM_dehydase_swvl"/>
</dbReference>
<evidence type="ECO:0000256" key="7">
    <source>
        <dbReference type="ARBA" id="ARBA00023004"/>
    </source>
</evidence>
<evidence type="ECO:0000256" key="3">
    <source>
        <dbReference type="ARBA" id="ARBA00007185"/>
    </source>
</evidence>
<keyword evidence="7" id="KW-0408">Iron</keyword>
<keyword evidence="8" id="KW-0411">Iron-sulfur</keyword>
<dbReference type="InterPro" id="IPR044137">
    <property type="entry name" value="AcnA_IRP_Swivel"/>
</dbReference>
<dbReference type="Gene3D" id="6.10.190.10">
    <property type="match status" value="1"/>
</dbReference>
<keyword evidence="9" id="KW-0456">Lyase</keyword>
<feature type="domain" description="Aconitase/3-isopropylmalate dehydratase large subunit alpha/beta/alpha" evidence="13">
    <location>
        <begin position="3"/>
        <end position="147"/>
    </location>
</feature>
<dbReference type="SUPFAM" id="SSF53732">
    <property type="entry name" value="Aconitase iron-sulfur domain"/>
    <property type="match status" value="1"/>
</dbReference>
<dbReference type="InterPro" id="IPR036008">
    <property type="entry name" value="Aconitase_4Fe-4S_dom"/>
</dbReference>
<dbReference type="PROSITE" id="PS00450">
    <property type="entry name" value="ACONITASE_1"/>
    <property type="match status" value="1"/>
</dbReference>
<dbReference type="Gene3D" id="3.20.19.10">
    <property type="entry name" value="Aconitase, domain 4"/>
    <property type="match status" value="1"/>
</dbReference>
<gene>
    <name evidence="15" type="ORF">OMM_08315</name>
</gene>
<proteinExistence type="inferred from homology"/>
<keyword evidence="6" id="KW-0479">Metal-binding</keyword>
<dbReference type="InterPro" id="IPR006249">
    <property type="entry name" value="Aconitase/IRP2"/>
</dbReference>
<sequence>MSEGKRLKDGDIVIASITSCTNTSNPYVLMGAGLLAKKAMEKGLKVSNRVKTSLAPGSKVVTAYLEAADLLTCFEKLNFHVSAYGCTTCIGNSGPLPDDIIKEILENDLIVTSVISGNRNFEGRISPYTKANYLTSPMLVVAYAIAGTVFIDLKNEPLGTDHNGQPVMLSDIWPGRQEINAILPLAEASMYKKEYCNVFQGDKTWQSLSAVHSDLYDWSQPSTYIKEPPFFENMTLDIAEPEDIIDARVLVKLKNSVTTDHISPAGVIPDDSPAAVYLNAIHVASKDYNSYGSRRGNHEIMMRGTFANVRLQNDLVSDREGGYTQFFPDNVQNNMYEAAMKYKKTNTPLIVLAGKEYGTGSSRDWAAKGTALLGIHAVIAESFERIHRSNLVGMGVLPLQFSSDDNCDSLGLTGDEVFSIKGITKGLAPGKKLTVIAKSSVKPDISFPVIVRLDSSIEVDYYRHGGILPFVLRELV</sequence>
<evidence type="ECO:0000256" key="4">
    <source>
        <dbReference type="ARBA" id="ARBA00012926"/>
    </source>
</evidence>
<dbReference type="InterPro" id="IPR000573">
    <property type="entry name" value="AconitaseA/IPMdHydase_ssu_swvl"/>
</dbReference>